<keyword evidence="3" id="KW-1185">Reference proteome</keyword>
<dbReference type="RefSeq" id="WP_115516391.1">
    <property type="nucleotide sequence ID" value="NZ_QRGO01000001.1"/>
</dbReference>
<gene>
    <name evidence="2" type="ORF">DXH78_07125</name>
</gene>
<evidence type="ECO:0000313" key="3">
    <source>
        <dbReference type="Proteomes" id="UP000263993"/>
    </source>
</evidence>
<dbReference type="InterPro" id="IPR008620">
    <property type="entry name" value="FixH"/>
</dbReference>
<dbReference type="AlphaFoldDB" id="A0A371B9S3"/>
<comment type="caution">
    <text evidence="2">The sequence shown here is derived from an EMBL/GenBank/DDBJ whole genome shotgun (WGS) entry which is preliminary data.</text>
</comment>
<dbReference type="Pfam" id="PF05751">
    <property type="entry name" value="FixH"/>
    <property type="match status" value="1"/>
</dbReference>
<evidence type="ECO:0000256" key="1">
    <source>
        <dbReference type="SAM" id="Phobius"/>
    </source>
</evidence>
<name>A0A371B9S3_9BRAD</name>
<dbReference type="OrthoDB" id="1495896at2"/>
<dbReference type="InterPro" id="IPR018037">
    <property type="entry name" value="FixH_proteobacterial"/>
</dbReference>
<proteinExistence type="predicted"/>
<organism evidence="2 3">
    <name type="scientific">Undibacter mobilis</name>
    <dbReference type="NCBI Taxonomy" id="2292256"/>
    <lineage>
        <taxon>Bacteria</taxon>
        <taxon>Pseudomonadati</taxon>
        <taxon>Pseudomonadota</taxon>
        <taxon>Alphaproteobacteria</taxon>
        <taxon>Hyphomicrobiales</taxon>
        <taxon>Nitrobacteraceae</taxon>
        <taxon>Undibacter</taxon>
    </lineage>
</organism>
<dbReference type="EMBL" id="QRGO01000001">
    <property type="protein sequence ID" value="RDV04365.1"/>
    <property type="molecule type" value="Genomic_DNA"/>
</dbReference>
<keyword evidence="1" id="KW-0812">Transmembrane</keyword>
<feature type="transmembrane region" description="Helical" evidence="1">
    <location>
        <begin position="17"/>
        <end position="36"/>
    </location>
</feature>
<keyword evidence="1" id="KW-0472">Membrane</keyword>
<dbReference type="Proteomes" id="UP000263993">
    <property type="component" value="Unassembled WGS sequence"/>
</dbReference>
<protein>
    <submittedName>
        <fullName evidence="2">Nitrogen fixation protein FixH</fullName>
    </submittedName>
</protein>
<evidence type="ECO:0000313" key="2">
    <source>
        <dbReference type="EMBL" id="RDV04365.1"/>
    </source>
</evidence>
<accession>A0A371B9S3</accession>
<sequence>MTDTPHTKPREVTGRTVLFWLVGFFALVIGVNAVMVKAATSTFGGVQTSSSYKAGLKFKQEIAAAEQQTALNWRVDGKLVHDKAGEAVLDIAVRDAKGEPVTGLVAVAHLEHPADARRDHDVPLSLIGAGQFHGVATAPAGQWELIIDLDRDGERVFRSRSRVTLK</sequence>
<reference evidence="3" key="1">
    <citation type="submission" date="2018-08" db="EMBL/GenBank/DDBJ databases">
        <authorList>
            <person name="Kim S.-J."/>
            <person name="Jung G.-Y."/>
        </authorList>
    </citation>
    <scope>NUCLEOTIDE SEQUENCE [LARGE SCALE GENOMIC DNA]</scope>
    <source>
        <strain evidence="3">GY_H</strain>
    </source>
</reference>
<keyword evidence="1" id="KW-1133">Transmembrane helix</keyword>
<dbReference type="PIRSF" id="PIRSF011386">
    <property type="entry name" value="FixH"/>
    <property type="match status" value="1"/>
</dbReference>